<keyword evidence="9" id="KW-1185">Reference proteome</keyword>
<evidence type="ECO:0000313" key="9">
    <source>
        <dbReference type="Proteomes" id="UP000195437"/>
    </source>
</evidence>
<dbReference type="SMART" id="SM00421">
    <property type="entry name" value="HTH_LUXR"/>
    <property type="match status" value="1"/>
</dbReference>
<gene>
    <name evidence="8" type="ORF">CBW65_03425</name>
</gene>
<evidence type="ECO:0000256" key="4">
    <source>
        <dbReference type="ARBA" id="ARBA00023163"/>
    </source>
</evidence>
<dbReference type="PANTHER" id="PTHR43214:SF37">
    <property type="entry name" value="TRANSCRIPTIONAL REGULATORY PROTEIN YDFI"/>
    <property type="match status" value="1"/>
</dbReference>
<dbReference type="OrthoDB" id="9779069at2"/>
<keyword evidence="2" id="KW-0805">Transcription regulation</keyword>
<dbReference type="InterPro" id="IPR039420">
    <property type="entry name" value="WalR-like"/>
</dbReference>
<dbReference type="CDD" id="cd06170">
    <property type="entry name" value="LuxR_C_like"/>
    <property type="match status" value="1"/>
</dbReference>
<feature type="domain" description="HTH luxR-type" evidence="6">
    <location>
        <begin position="148"/>
        <end position="213"/>
    </location>
</feature>
<dbReference type="InterPro" id="IPR016032">
    <property type="entry name" value="Sig_transdc_resp-reg_C-effctor"/>
</dbReference>
<dbReference type="PROSITE" id="PS50110">
    <property type="entry name" value="RESPONSE_REGULATORY"/>
    <property type="match status" value="1"/>
</dbReference>
<evidence type="ECO:0000256" key="2">
    <source>
        <dbReference type="ARBA" id="ARBA00023015"/>
    </source>
</evidence>
<proteinExistence type="predicted"/>
<dbReference type="InterPro" id="IPR001789">
    <property type="entry name" value="Sig_transdc_resp-reg_receiver"/>
</dbReference>
<dbReference type="PANTHER" id="PTHR43214">
    <property type="entry name" value="TWO-COMPONENT RESPONSE REGULATOR"/>
    <property type="match status" value="1"/>
</dbReference>
<dbReference type="Gene3D" id="3.40.50.2300">
    <property type="match status" value="1"/>
</dbReference>
<feature type="domain" description="Response regulatory" evidence="7">
    <location>
        <begin position="4"/>
        <end position="121"/>
    </location>
</feature>
<organism evidence="8 9">
    <name type="scientific">Tumebacillus avium</name>
    <dbReference type="NCBI Taxonomy" id="1903704"/>
    <lineage>
        <taxon>Bacteria</taxon>
        <taxon>Bacillati</taxon>
        <taxon>Bacillota</taxon>
        <taxon>Bacilli</taxon>
        <taxon>Bacillales</taxon>
        <taxon>Alicyclobacillaceae</taxon>
        <taxon>Tumebacillus</taxon>
    </lineage>
</organism>
<dbReference type="CDD" id="cd17535">
    <property type="entry name" value="REC_NarL-like"/>
    <property type="match status" value="1"/>
</dbReference>
<dbReference type="GO" id="GO:0000160">
    <property type="term" value="P:phosphorelay signal transduction system"/>
    <property type="evidence" value="ECO:0007669"/>
    <property type="project" value="InterPro"/>
</dbReference>
<sequence>MSIRLLIADDHAIVRSGLSMLIGSQSDMEVIATAADGKEAVDKALDLRPDIVLMDLSMPPGENGLSATSRLKDAAPEIDILVLTMHDDEEYLFRVLQAGASGYILKSAPDLDLINAIRTVHSGAAYLHPTATKSLIAEFLQRVQKGQDVENFHVLTDREQEILQYIAKGYSNKEIAEQLIVSVKTVETHKSKIMEKLQMKTRPELVRYALKKGLLDFE</sequence>
<dbReference type="Proteomes" id="UP000195437">
    <property type="component" value="Chromosome"/>
</dbReference>
<dbReference type="KEGG" id="tum:CBW65_03425"/>
<dbReference type="Pfam" id="PF00072">
    <property type="entry name" value="Response_reg"/>
    <property type="match status" value="1"/>
</dbReference>
<evidence type="ECO:0000256" key="5">
    <source>
        <dbReference type="PROSITE-ProRule" id="PRU00169"/>
    </source>
</evidence>
<dbReference type="GO" id="GO:0006355">
    <property type="term" value="P:regulation of DNA-templated transcription"/>
    <property type="evidence" value="ECO:0007669"/>
    <property type="project" value="InterPro"/>
</dbReference>
<dbReference type="SMART" id="SM00448">
    <property type="entry name" value="REC"/>
    <property type="match status" value="1"/>
</dbReference>
<dbReference type="Pfam" id="PF00196">
    <property type="entry name" value="GerE"/>
    <property type="match status" value="1"/>
</dbReference>
<dbReference type="InterPro" id="IPR000792">
    <property type="entry name" value="Tscrpt_reg_LuxR_C"/>
</dbReference>
<keyword evidence="1 5" id="KW-0597">Phosphoprotein</keyword>
<dbReference type="PROSITE" id="PS50043">
    <property type="entry name" value="HTH_LUXR_2"/>
    <property type="match status" value="1"/>
</dbReference>
<dbReference type="EMBL" id="CP021434">
    <property type="protein sequence ID" value="ARU60213.1"/>
    <property type="molecule type" value="Genomic_DNA"/>
</dbReference>
<dbReference type="RefSeq" id="WP_087455600.1">
    <property type="nucleotide sequence ID" value="NZ_CP021434.1"/>
</dbReference>
<dbReference type="GO" id="GO:0003677">
    <property type="term" value="F:DNA binding"/>
    <property type="evidence" value="ECO:0007669"/>
    <property type="project" value="UniProtKB-KW"/>
</dbReference>
<keyword evidence="3 8" id="KW-0238">DNA-binding</keyword>
<feature type="modified residue" description="4-aspartylphosphate" evidence="5">
    <location>
        <position position="55"/>
    </location>
</feature>
<keyword evidence="4" id="KW-0804">Transcription</keyword>
<name>A0A1Y0ILA8_9BACL</name>
<accession>A0A1Y0ILA8</accession>
<dbReference type="AlphaFoldDB" id="A0A1Y0ILA8"/>
<evidence type="ECO:0000256" key="3">
    <source>
        <dbReference type="ARBA" id="ARBA00023125"/>
    </source>
</evidence>
<dbReference type="SUPFAM" id="SSF52172">
    <property type="entry name" value="CheY-like"/>
    <property type="match status" value="1"/>
</dbReference>
<protein>
    <submittedName>
        <fullName evidence="8">DNA-binding response regulator</fullName>
    </submittedName>
</protein>
<dbReference type="SUPFAM" id="SSF46894">
    <property type="entry name" value="C-terminal effector domain of the bipartite response regulators"/>
    <property type="match status" value="1"/>
</dbReference>
<dbReference type="InterPro" id="IPR058245">
    <property type="entry name" value="NreC/VraR/RcsB-like_REC"/>
</dbReference>
<evidence type="ECO:0000259" key="6">
    <source>
        <dbReference type="PROSITE" id="PS50043"/>
    </source>
</evidence>
<dbReference type="InterPro" id="IPR011006">
    <property type="entry name" value="CheY-like_superfamily"/>
</dbReference>
<evidence type="ECO:0000313" key="8">
    <source>
        <dbReference type="EMBL" id="ARU60213.1"/>
    </source>
</evidence>
<evidence type="ECO:0000256" key="1">
    <source>
        <dbReference type="ARBA" id="ARBA00022553"/>
    </source>
</evidence>
<reference evidence="9" key="1">
    <citation type="submission" date="2017-05" db="EMBL/GenBank/DDBJ databases">
        <authorList>
            <person name="Sung H."/>
        </authorList>
    </citation>
    <scope>NUCLEOTIDE SEQUENCE [LARGE SCALE GENOMIC DNA]</scope>
    <source>
        <strain evidence="9">AR23208</strain>
    </source>
</reference>
<evidence type="ECO:0000259" key="7">
    <source>
        <dbReference type="PROSITE" id="PS50110"/>
    </source>
</evidence>
<dbReference type="PRINTS" id="PR00038">
    <property type="entry name" value="HTHLUXR"/>
</dbReference>